<reference evidence="1 2" key="1">
    <citation type="submission" date="2019-07" db="EMBL/GenBank/DDBJ databases">
        <title>New species of Amycolatopsis and Streptomyces.</title>
        <authorList>
            <person name="Duangmal K."/>
            <person name="Teo W.F.A."/>
            <person name="Lipun K."/>
        </authorList>
    </citation>
    <scope>NUCLEOTIDE SEQUENCE [LARGE SCALE GENOMIC DNA]</scope>
    <source>
        <strain evidence="1 2">JCM 30562</strain>
    </source>
</reference>
<evidence type="ECO:0000313" key="1">
    <source>
        <dbReference type="EMBL" id="TVT22067.1"/>
    </source>
</evidence>
<dbReference type="RefSeq" id="WP_144638745.1">
    <property type="nucleotide sequence ID" value="NZ_BNAX01000005.1"/>
</dbReference>
<dbReference type="InterPro" id="IPR045423">
    <property type="entry name" value="DUF6510"/>
</dbReference>
<dbReference type="OrthoDB" id="165401at2"/>
<sequence length="95" mass="9846">MNAPPDPGHRHLDGNALAGPLAELFALDLAAATITCAHCGSSGPLGAHHLYPDAPALVVRCPSCTEVVLRYASDSRGLRFEMTGTRLLTVAAPAE</sequence>
<protein>
    <recommendedName>
        <fullName evidence="3">Hydrogenase maturation nickel metallochaperone HypA</fullName>
    </recommendedName>
</protein>
<organism evidence="1 2">
    <name type="scientific">Amycolatopsis acidiphila</name>
    <dbReference type="NCBI Taxonomy" id="715473"/>
    <lineage>
        <taxon>Bacteria</taxon>
        <taxon>Bacillati</taxon>
        <taxon>Actinomycetota</taxon>
        <taxon>Actinomycetes</taxon>
        <taxon>Pseudonocardiales</taxon>
        <taxon>Pseudonocardiaceae</taxon>
        <taxon>Amycolatopsis</taxon>
    </lineage>
</organism>
<dbReference type="Proteomes" id="UP000318578">
    <property type="component" value="Unassembled WGS sequence"/>
</dbReference>
<accession>A0A558ACT1</accession>
<comment type="caution">
    <text evidence="1">The sequence shown here is derived from an EMBL/GenBank/DDBJ whole genome shotgun (WGS) entry which is preliminary data.</text>
</comment>
<proteinExistence type="predicted"/>
<name>A0A558ACT1_9PSEU</name>
<keyword evidence="2" id="KW-1185">Reference proteome</keyword>
<dbReference type="EMBL" id="VJZA01000021">
    <property type="protein sequence ID" value="TVT22067.1"/>
    <property type="molecule type" value="Genomic_DNA"/>
</dbReference>
<dbReference type="AlphaFoldDB" id="A0A558ACT1"/>
<evidence type="ECO:0008006" key="3">
    <source>
        <dbReference type="Google" id="ProtNLM"/>
    </source>
</evidence>
<gene>
    <name evidence="1" type="ORF">FNH06_15035</name>
</gene>
<evidence type="ECO:0000313" key="2">
    <source>
        <dbReference type="Proteomes" id="UP000318578"/>
    </source>
</evidence>
<dbReference type="Pfam" id="PF20120">
    <property type="entry name" value="DUF6510"/>
    <property type="match status" value="1"/>
</dbReference>